<dbReference type="GO" id="GO:0016020">
    <property type="term" value="C:membrane"/>
    <property type="evidence" value="ECO:0007669"/>
    <property type="project" value="UniProtKB-SubCell"/>
</dbReference>
<protein>
    <recommendedName>
        <fullName evidence="6">Methylamine utilisation protein MauE domain-containing protein</fullName>
    </recommendedName>
</protein>
<keyword evidence="3 5" id="KW-1133">Transmembrane helix</keyword>
<feature type="transmembrane region" description="Helical" evidence="5">
    <location>
        <begin position="184"/>
        <end position="203"/>
    </location>
</feature>
<dbReference type="EMBL" id="CP002546">
    <property type="protein sequence ID" value="ADY58904.1"/>
    <property type="molecule type" value="Genomic_DNA"/>
</dbReference>
<evidence type="ECO:0000313" key="7">
    <source>
        <dbReference type="EMBL" id="ADY58904.1"/>
    </source>
</evidence>
<evidence type="ECO:0000256" key="4">
    <source>
        <dbReference type="ARBA" id="ARBA00023136"/>
    </source>
</evidence>
<feature type="transmembrane region" description="Helical" evidence="5">
    <location>
        <begin position="21"/>
        <end position="40"/>
    </location>
</feature>
<evidence type="ECO:0000256" key="1">
    <source>
        <dbReference type="ARBA" id="ARBA00004141"/>
    </source>
</evidence>
<evidence type="ECO:0000256" key="3">
    <source>
        <dbReference type="ARBA" id="ARBA00022989"/>
    </source>
</evidence>
<dbReference type="RefSeq" id="WP_013627636.1">
    <property type="nucleotide sequence ID" value="NC_015174.1"/>
</dbReference>
<dbReference type="InterPro" id="IPR009908">
    <property type="entry name" value="Methylamine_util_MauE"/>
</dbReference>
<evidence type="ECO:0000256" key="5">
    <source>
        <dbReference type="SAM" id="Phobius"/>
    </source>
</evidence>
<evidence type="ECO:0000259" key="6">
    <source>
        <dbReference type="Pfam" id="PF07291"/>
    </source>
</evidence>
<keyword evidence="2 5" id="KW-0812">Transmembrane</keyword>
<dbReference type="eggNOG" id="ENOG5030W5G">
    <property type="taxonomic scope" value="Bacteria"/>
</dbReference>
<evidence type="ECO:0000313" key="8">
    <source>
        <dbReference type="Proteomes" id="UP000006860"/>
    </source>
</evidence>
<evidence type="ECO:0000256" key="2">
    <source>
        <dbReference type="ARBA" id="ARBA00022692"/>
    </source>
</evidence>
<dbReference type="AlphaFoldDB" id="F0SMT5"/>
<reference evidence="8" key="1">
    <citation type="submission" date="2011-02" db="EMBL/GenBank/DDBJ databases">
        <title>The complete genome of Planctomyces brasiliensis DSM 5305.</title>
        <authorList>
            <person name="Lucas S."/>
            <person name="Copeland A."/>
            <person name="Lapidus A."/>
            <person name="Bruce D."/>
            <person name="Goodwin L."/>
            <person name="Pitluck S."/>
            <person name="Kyrpides N."/>
            <person name="Mavromatis K."/>
            <person name="Pagani I."/>
            <person name="Ivanova N."/>
            <person name="Ovchinnikova G."/>
            <person name="Lu M."/>
            <person name="Detter J.C."/>
            <person name="Han C."/>
            <person name="Land M."/>
            <person name="Hauser L."/>
            <person name="Markowitz V."/>
            <person name="Cheng J.-F."/>
            <person name="Hugenholtz P."/>
            <person name="Woyke T."/>
            <person name="Wu D."/>
            <person name="Tindall B."/>
            <person name="Pomrenke H.G."/>
            <person name="Brambilla E."/>
            <person name="Klenk H.-P."/>
            <person name="Eisen J.A."/>
        </authorList>
    </citation>
    <scope>NUCLEOTIDE SEQUENCE [LARGE SCALE GENOMIC DNA]</scope>
    <source>
        <strain evidence="8">ATCC 49424 / DSM 5305 / JCM 21570 / NBRC 103401 / IFAM 1448</strain>
    </source>
</reference>
<organism evidence="7 8">
    <name type="scientific">Rubinisphaera brasiliensis (strain ATCC 49424 / DSM 5305 / JCM 21570 / IAM 15109 / NBRC 103401 / IFAM 1448)</name>
    <name type="common">Planctomyces brasiliensis</name>
    <dbReference type="NCBI Taxonomy" id="756272"/>
    <lineage>
        <taxon>Bacteria</taxon>
        <taxon>Pseudomonadati</taxon>
        <taxon>Planctomycetota</taxon>
        <taxon>Planctomycetia</taxon>
        <taxon>Planctomycetales</taxon>
        <taxon>Planctomycetaceae</taxon>
        <taxon>Rubinisphaera</taxon>
    </lineage>
</organism>
<comment type="subcellular location">
    <subcellularLocation>
        <location evidence="1">Membrane</location>
        <topology evidence="1">Multi-pass membrane protein</topology>
    </subcellularLocation>
</comment>
<feature type="transmembrane region" description="Helical" evidence="5">
    <location>
        <begin position="208"/>
        <end position="230"/>
    </location>
</feature>
<dbReference type="Pfam" id="PF07291">
    <property type="entry name" value="MauE"/>
    <property type="match status" value="1"/>
</dbReference>
<dbReference type="KEGG" id="pbs:Plabr_1292"/>
<feature type="transmembrane region" description="Helical" evidence="5">
    <location>
        <begin position="131"/>
        <end position="149"/>
    </location>
</feature>
<dbReference type="OrthoDB" id="239293at2"/>
<name>F0SMT5_RUBBR</name>
<feature type="transmembrane region" description="Helical" evidence="5">
    <location>
        <begin position="60"/>
        <end position="80"/>
    </location>
</feature>
<keyword evidence="4 5" id="KW-0472">Membrane</keyword>
<feature type="domain" description="Methylamine utilisation protein MauE" evidence="6">
    <location>
        <begin position="130"/>
        <end position="224"/>
    </location>
</feature>
<dbReference type="GO" id="GO:0030416">
    <property type="term" value="P:methylamine metabolic process"/>
    <property type="evidence" value="ECO:0007669"/>
    <property type="project" value="InterPro"/>
</dbReference>
<dbReference type="HOGENOM" id="CLU_659988_0_0_0"/>
<sequence>MSTNPALRDTAFRLRCLQGGTLALFAIQVWITLPLWGVAHDYPLIPLFGLLTSAPAWSEWLVGSAGILAAVGIVAGLLGAGDKLRRGCWLGLAVCLLLMFELDQHRLQVWAWQVVLMGICFAGLRERDTAAWLRLLTIAIYFYSAMSKVDVDFLQSYGQTLLEGVFDLLPGGEKLAFLPPSRRMLLAGLFPVGELLVAGLLCFRRTRYFGWIGSLLLHLGLIATLGPWGLNHHPPVLIWNFFFLFQNTLLFTGPEALLPVAAVENSLPVSRRERLTKATLLLALLFPVSEWFNRGDVWPSWGLYAARGARVRLYLASETARQLPNDMQPFLQGGGEYRHLDVHRWSFDLFTAPSYPQDRYQFAVATTILNRLSPEAEFTLTHESTANRWTGKRTKTTLTSREELEAFASRFALNLQPRLESRITGW</sequence>
<proteinExistence type="predicted"/>
<dbReference type="Proteomes" id="UP000006860">
    <property type="component" value="Chromosome"/>
</dbReference>
<accession>F0SMT5</accession>
<gene>
    <name evidence="7" type="ordered locus">Plabr_1292</name>
</gene>
<keyword evidence="8" id="KW-1185">Reference proteome</keyword>